<evidence type="ECO:0000313" key="1">
    <source>
        <dbReference type="EMBL" id="KAG0427135.1"/>
    </source>
</evidence>
<organism evidence="1 2">
    <name type="scientific">Ixodes persulcatus</name>
    <name type="common">Taiga tick</name>
    <dbReference type="NCBI Taxonomy" id="34615"/>
    <lineage>
        <taxon>Eukaryota</taxon>
        <taxon>Metazoa</taxon>
        <taxon>Ecdysozoa</taxon>
        <taxon>Arthropoda</taxon>
        <taxon>Chelicerata</taxon>
        <taxon>Arachnida</taxon>
        <taxon>Acari</taxon>
        <taxon>Parasitiformes</taxon>
        <taxon>Ixodida</taxon>
        <taxon>Ixodoidea</taxon>
        <taxon>Ixodidae</taxon>
        <taxon>Ixodinae</taxon>
        <taxon>Ixodes</taxon>
    </lineage>
</organism>
<accession>A0AC60Q2C6</accession>
<keyword evidence="2" id="KW-1185">Reference proteome</keyword>
<sequence>MSDHDDVPGTPDPHAPSSERTGDHVAGGPFFSVFVCFRARSVGRGRLKKPYTCLGLRRECHFRGRGVFPSEFPFATPLSLSTKLRSDDPGKPRLPRVETEEETEDLGAAHHSTPQLLRRKFRRTWMKENYRLELSRAVTQRGRLQRLRRSFDDPRRAFAL</sequence>
<proteinExistence type="predicted"/>
<gene>
    <name evidence="1" type="ORF">HPB47_025809</name>
</gene>
<evidence type="ECO:0000313" key="2">
    <source>
        <dbReference type="Proteomes" id="UP000805193"/>
    </source>
</evidence>
<comment type="caution">
    <text evidence="1">The sequence shown here is derived from an EMBL/GenBank/DDBJ whole genome shotgun (WGS) entry which is preliminary data.</text>
</comment>
<dbReference type="EMBL" id="JABSTQ010009654">
    <property type="protein sequence ID" value="KAG0427135.1"/>
    <property type="molecule type" value="Genomic_DNA"/>
</dbReference>
<protein>
    <submittedName>
        <fullName evidence="1">Uncharacterized protein</fullName>
    </submittedName>
</protein>
<dbReference type="Proteomes" id="UP000805193">
    <property type="component" value="Unassembled WGS sequence"/>
</dbReference>
<reference evidence="1 2" key="1">
    <citation type="journal article" date="2020" name="Cell">
        <title>Large-Scale Comparative Analyses of Tick Genomes Elucidate Their Genetic Diversity and Vector Capacities.</title>
        <authorList>
            <consortium name="Tick Genome and Microbiome Consortium (TIGMIC)"/>
            <person name="Jia N."/>
            <person name="Wang J."/>
            <person name="Shi W."/>
            <person name="Du L."/>
            <person name="Sun Y."/>
            <person name="Zhan W."/>
            <person name="Jiang J.F."/>
            <person name="Wang Q."/>
            <person name="Zhang B."/>
            <person name="Ji P."/>
            <person name="Bell-Sakyi L."/>
            <person name="Cui X.M."/>
            <person name="Yuan T.T."/>
            <person name="Jiang B.G."/>
            <person name="Yang W.F."/>
            <person name="Lam T.T."/>
            <person name="Chang Q.C."/>
            <person name="Ding S.J."/>
            <person name="Wang X.J."/>
            <person name="Zhu J.G."/>
            <person name="Ruan X.D."/>
            <person name="Zhao L."/>
            <person name="Wei J.T."/>
            <person name="Ye R.Z."/>
            <person name="Que T.C."/>
            <person name="Du C.H."/>
            <person name="Zhou Y.H."/>
            <person name="Cheng J.X."/>
            <person name="Dai P.F."/>
            <person name="Guo W.B."/>
            <person name="Han X.H."/>
            <person name="Huang E.J."/>
            <person name="Li L.F."/>
            <person name="Wei W."/>
            <person name="Gao Y.C."/>
            <person name="Liu J.Z."/>
            <person name="Shao H.Z."/>
            <person name="Wang X."/>
            <person name="Wang C.C."/>
            <person name="Yang T.C."/>
            <person name="Huo Q.B."/>
            <person name="Li W."/>
            <person name="Chen H.Y."/>
            <person name="Chen S.E."/>
            <person name="Zhou L.G."/>
            <person name="Ni X.B."/>
            <person name="Tian J.H."/>
            <person name="Sheng Y."/>
            <person name="Liu T."/>
            <person name="Pan Y.S."/>
            <person name="Xia L.Y."/>
            <person name="Li J."/>
            <person name="Zhao F."/>
            <person name="Cao W.C."/>
        </authorList>
    </citation>
    <scope>NUCLEOTIDE SEQUENCE [LARGE SCALE GENOMIC DNA]</scope>
    <source>
        <strain evidence="1">Iper-2018</strain>
    </source>
</reference>
<name>A0AC60Q2C6_IXOPE</name>